<evidence type="ECO:0000313" key="3">
    <source>
        <dbReference type="Proteomes" id="UP000650424"/>
    </source>
</evidence>
<sequence>MGINASTIQKLYIAYFNRPADVAGLQYWEGQLDANKISLPSLAQSFSEQSEYKLMYGGKTTADVVTALYKNLFGRTVDAAGLKYWSTQIDSGAVNLGTAALAIVNGATPQSLDGATIDSKLAFAAGFTASLDTAAKAASYSSAYTFEVMRNILSTVSATALLPTLVPTQPLKIAEASNGISAAEKFAGMDVIVDLTGMQAAAGFQMELMNGNNSFSTPITHVLTLDEVLARKAVIHIPGNAYWGNDGTKTLGVKVSDIFGNTGKTGAQTAVLLDSTPPMLPPSGTYTTAWSNVPGSGVVPVMSSFQYNILAGENTGGSATLVLNGIVIGKVTNIGASATTLNFQVDPAFARQAYNDYFTSTSSSLSLQLTDAAGNTNSTMLKDFKIHPVYADKPGTPATNISIYTSSSGTLAVKANINSLEYFTGTAYLKINGQVIAADNLILQSDGTVDFNVFAVTSAQVQNLINNGGVVSVAVVDFNGNAIESTNNPTLQANQYGSRAYIDSYALPPVLPKVGTYITAYLNQPTYNFVMSEIKYTIVAGQNTGGSAILMEGNNVLARIGNIGANDTVLDFVFDNKTAKQVYDDYFTNHNLSLVITNTSGYSISTKLWDFQMRAIYTNKDGTPASNIVLTPVGGTTTAINTINSSNTNLLVKASINGWEYSFTKAYLKINGQIVAVDDTISPLDSTVDFNLGTTDSAQLQNMVKNGGIVSVIMVDMNGKFIESTNNPYLTTTVSSSSTTHDTKLDVVGVAHIVDDTYSQMVSGPAPVPLELLGQSQHHTQYMDFPS</sequence>
<accession>A0ABR6ZZ10</accession>
<proteinExistence type="predicted"/>
<dbReference type="InterPro" id="IPR025282">
    <property type="entry name" value="DUF4214"/>
</dbReference>
<comment type="caution">
    <text evidence="2">The sequence shown here is derived from an EMBL/GenBank/DDBJ whole genome shotgun (WGS) entry which is preliminary data.</text>
</comment>
<dbReference type="InterPro" id="IPR038255">
    <property type="entry name" value="PBS_linker_sf"/>
</dbReference>
<evidence type="ECO:0000259" key="1">
    <source>
        <dbReference type="Pfam" id="PF13946"/>
    </source>
</evidence>
<keyword evidence="3" id="KW-1185">Reference proteome</keyword>
<reference evidence="2 3" key="1">
    <citation type="submission" date="2020-08" db="EMBL/GenBank/DDBJ databases">
        <title>Novel species isolated from subtropical streams in China.</title>
        <authorList>
            <person name="Lu H."/>
        </authorList>
    </citation>
    <scope>NUCLEOTIDE SEQUENCE [LARGE SCALE GENOMIC DNA]</scope>
    <source>
        <strain evidence="2 3">CY18W</strain>
    </source>
</reference>
<dbReference type="Gene3D" id="1.10.3130.20">
    <property type="entry name" value="Phycobilisome linker domain"/>
    <property type="match status" value="1"/>
</dbReference>
<dbReference type="Pfam" id="PF13946">
    <property type="entry name" value="DUF4214"/>
    <property type="match status" value="1"/>
</dbReference>
<gene>
    <name evidence="2" type="ORF">H8L32_25745</name>
</gene>
<evidence type="ECO:0000313" key="2">
    <source>
        <dbReference type="EMBL" id="MBC3920894.1"/>
    </source>
</evidence>
<name>A0ABR6ZZ10_9BURK</name>
<organism evidence="2 3">
    <name type="scientific">Undibacterium hunanense</name>
    <dbReference type="NCBI Taxonomy" id="2762292"/>
    <lineage>
        <taxon>Bacteria</taxon>
        <taxon>Pseudomonadati</taxon>
        <taxon>Pseudomonadota</taxon>
        <taxon>Betaproteobacteria</taxon>
        <taxon>Burkholderiales</taxon>
        <taxon>Oxalobacteraceae</taxon>
        <taxon>Undibacterium</taxon>
    </lineage>
</organism>
<protein>
    <submittedName>
        <fullName evidence="2">DUF4214 domain-containing protein</fullName>
    </submittedName>
</protein>
<dbReference type="EMBL" id="JACOGF010000021">
    <property type="protein sequence ID" value="MBC3920894.1"/>
    <property type="molecule type" value="Genomic_DNA"/>
</dbReference>
<feature type="domain" description="DUF4214" evidence="1">
    <location>
        <begin position="43"/>
        <end position="103"/>
    </location>
</feature>
<dbReference type="Proteomes" id="UP000650424">
    <property type="component" value="Unassembled WGS sequence"/>
</dbReference>
<dbReference type="RefSeq" id="WP_186950732.1">
    <property type="nucleotide sequence ID" value="NZ_JACOGF010000021.1"/>
</dbReference>